<reference evidence="3 4" key="1">
    <citation type="submission" date="2021-12" db="EMBL/GenBank/DDBJ databases">
        <title>Discovery of the Pendulisporaceae a myxobacterial family with distinct sporulation behavior and unique specialized metabolism.</title>
        <authorList>
            <person name="Garcia R."/>
            <person name="Popoff A."/>
            <person name="Bader C.D."/>
            <person name="Loehr J."/>
            <person name="Walesch S."/>
            <person name="Walt C."/>
            <person name="Boldt J."/>
            <person name="Bunk B."/>
            <person name="Haeckl F.J.F.P.J."/>
            <person name="Gunesch A.P."/>
            <person name="Birkelbach J."/>
            <person name="Nuebel U."/>
            <person name="Pietschmann T."/>
            <person name="Bach T."/>
            <person name="Mueller R."/>
        </authorList>
    </citation>
    <scope>NUCLEOTIDE SEQUENCE [LARGE SCALE GENOMIC DNA]</scope>
    <source>
        <strain evidence="3 4">MSr12523</strain>
    </source>
</reference>
<evidence type="ECO:0000313" key="3">
    <source>
        <dbReference type="EMBL" id="WXA91536.1"/>
    </source>
</evidence>
<feature type="signal peptide" evidence="2">
    <location>
        <begin position="1"/>
        <end position="22"/>
    </location>
</feature>
<gene>
    <name evidence="3" type="ORF">LZC95_34395</name>
</gene>
<sequence length="335" mass="35257">MNLLPRQYVVLSLILSCTSATAMARAGDVTPGDAMAAEAAFSDARRLMKEGHFEEACPKLETSYRLDPALGTLLNLSECFVRTGRTASGWLHYREAAAMALRQGETKREAIARERAKALEPRLCRLIVHAPDTAGELRRDGTLVRREDRGEAVPIDPGTHILEASGRGFAPYIVHVEIVGPAEGACKQVVVDIPAALGGVKPEPAPAASPVAAPAHERIAVLRREPLPAAQAPSRWAVQHTLSLASVGVGIVALGIGAGFALDASATERDADAHCQPAGCTSEARDGHAAAGRSADIATASIITGAAFLVTGAILWWTSPSLHRSPMPRGVALRF</sequence>
<keyword evidence="1" id="KW-0472">Membrane</keyword>
<dbReference type="Proteomes" id="UP001379533">
    <property type="component" value="Chromosome"/>
</dbReference>
<organism evidence="3 4">
    <name type="scientific">Pendulispora brunnea</name>
    <dbReference type="NCBI Taxonomy" id="2905690"/>
    <lineage>
        <taxon>Bacteria</taxon>
        <taxon>Pseudomonadati</taxon>
        <taxon>Myxococcota</taxon>
        <taxon>Myxococcia</taxon>
        <taxon>Myxococcales</taxon>
        <taxon>Sorangiineae</taxon>
        <taxon>Pendulisporaceae</taxon>
        <taxon>Pendulispora</taxon>
    </lineage>
</organism>
<proteinExistence type="predicted"/>
<dbReference type="RefSeq" id="WP_394842156.1">
    <property type="nucleotide sequence ID" value="NZ_CP089982.1"/>
</dbReference>
<feature type="chain" id="PRO_5047236051" description="PEGA domain-containing protein" evidence="2">
    <location>
        <begin position="23"/>
        <end position="335"/>
    </location>
</feature>
<protein>
    <recommendedName>
        <fullName evidence="5">PEGA domain-containing protein</fullName>
    </recommendedName>
</protein>
<keyword evidence="4" id="KW-1185">Reference proteome</keyword>
<dbReference type="EMBL" id="CP089982">
    <property type="protein sequence ID" value="WXA91536.1"/>
    <property type="molecule type" value="Genomic_DNA"/>
</dbReference>
<evidence type="ECO:0008006" key="5">
    <source>
        <dbReference type="Google" id="ProtNLM"/>
    </source>
</evidence>
<evidence type="ECO:0000313" key="4">
    <source>
        <dbReference type="Proteomes" id="UP001379533"/>
    </source>
</evidence>
<accession>A0ABZ2K5B6</accession>
<evidence type="ECO:0000256" key="2">
    <source>
        <dbReference type="SAM" id="SignalP"/>
    </source>
</evidence>
<feature type="transmembrane region" description="Helical" evidence="1">
    <location>
        <begin position="297"/>
        <end position="317"/>
    </location>
</feature>
<keyword evidence="1" id="KW-0812">Transmembrane</keyword>
<evidence type="ECO:0000256" key="1">
    <source>
        <dbReference type="SAM" id="Phobius"/>
    </source>
</evidence>
<dbReference type="PROSITE" id="PS51257">
    <property type="entry name" value="PROKAR_LIPOPROTEIN"/>
    <property type="match status" value="1"/>
</dbReference>
<name>A0ABZ2K5B6_9BACT</name>
<keyword evidence="1" id="KW-1133">Transmembrane helix</keyword>
<keyword evidence="2" id="KW-0732">Signal</keyword>